<keyword evidence="11" id="KW-1185">Reference proteome</keyword>
<keyword evidence="3" id="KW-0813">Transport</keyword>
<comment type="similarity">
    <text evidence="2">Belongs to the ABC-2 integral membrane protein family.</text>
</comment>
<evidence type="ECO:0000313" key="11">
    <source>
        <dbReference type="Proteomes" id="UP000582090"/>
    </source>
</evidence>
<keyword evidence="6 8" id="KW-1133">Transmembrane helix</keyword>
<dbReference type="PANTHER" id="PTHR30413:SF8">
    <property type="entry name" value="TRANSPORT PERMEASE PROTEIN"/>
    <property type="match status" value="1"/>
</dbReference>
<protein>
    <submittedName>
        <fullName evidence="10">ABC-type polysaccharide/polyol phosphate export permease</fullName>
    </submittedName>
</protein>
<dbReference type="GO" id="GO:0005886">
    <property type="term" value="C:plasma membrane"/>
    <property type="evidence" value="ECO:0007669"/>
    <property type="project" value="UniProtKB-SubCell"/>
</dbReference>
<feature type="transmembrane region" description="Helical" evidence="8">
    <location>
        <begin position="182"/>
        <end position="202"/>
    </location>
</feature>
<reference evidence="10 11" key="1">
    <citation type="submission" date="2020-08" db="EMBL/GenBank/DDBJ databases">
        <title>Genomic Encyclopedia of Type Strains, Phase IV (KMG-IV): sequencing the most valuable type-strain genomes for metagenomic binning, comparative biology and taxonomic classification.</title>
        <authorList>
            <person name="Goeker M."/>
        </authorList>
    </citation>
    <scope>NUCLEOTIDE SEQUENCE [LARGE SCALE GENOMIC DNA]</scope>
    <source>
        <strain evidence="10 11">DSM 26575</strain>
    </source>
</reference>
<feature type="transmembrane region" description="Helical" evidence="8">
    <location>
        <begin position="125"/>
        <end position="142"/>
    </location>
</feature>
<dbReference type="GO" id="GO:0015920">
    <property type="term" value="P:lipopolysaccharide transport"/>
    <property type="evidence" value="ECO:0007669"/>
    <property type="project" value="TreeGrafter"/>
</dbReference>
<keyword evidence="4" id="KW-1003">Cell membrane</keyword>
<comment type="caution">
    <text evidence="10">The sequence shown here is derived from an EMBL/GenBank/DDBJ whole genome shotgun (WGS) entry which is preliminary data.</text>
</comment>
<gene>
    <name evidence="10" type="ORF">GGQ67_004976</name>
</gene>
<evidence type="ECO:0000256" key="6">
    <source>
        <dbReference type="ARBA" id="ARBA00022989"/>
    </source>
</evidence>
<keyword evidence="7 8" id="KW-0472">Membrane</keyword>
<dbReference type="PANTHER" id="PTHR30413">
    <property type="entry name" value="INNER MEMBRANE TRANSPORT PERMEASE"/>
    <property type="match status" value="1"/>
</dbReference>
<dbReference type="GO" id="GO:0140359">
    <property type="term" value="F:ABC-type transporter activity"/>
    <property type="evidence" value="ECO:0007669"/>
    <property type="project" value="InterPro"/>
</dbReference>
<evidence type="ECO:0000256" key="1">
    <source>
        <dbReference type="ARBA" id="ARBA00004429"/>
    </source>
</evidence>
<dbReference type="EMBL" id="JACIDW010000040">
    <property type="protein sequence ID" value="MBB3967277.1"/>
    <property type="molecule type" value="Genomic_DNA"/>
</dbReference>
<dbReference type="AlphaFoldDB" id="A0A7W6CUA1"/>
<feature type="domain" description="ABC-2 type transporter transmembrane" evidence="9">
    <location>
        <begin position="15"/>
        <end position="170"/>
    </location>
</feature>
<sequence>MAAVFSGLLKSDLKDFVVFLFAAMIPWNFFSAVVTQSGGCFINNEGLIKKIYIPKLVFPISLALALLVDSLLSFIALFFIIIAIGAKISFALFFIAIAYFIVFFFSFGAGLIMSVATVFFRDLQYVTVIAMQGLFFLSPILYKPEALAGGSIGWLVSLNPIVPFIELFRMPLYYGSLPTTDVLLQACAFALGSTVLGLIVFMRNEKQIVFRL</sequence>
<evidence type="ECO:0000256" key="8">
    <source>
        <dbReference type="SAM" id="Phobius"/>
    </source>
</evidence>
<dbReference type="InterPro" id="IPR013525">
    <property type="entry name" value="ABC2_TM"/>
</dbReference>
<keyword evidence="5 8" id="KW-0812">Transmembrane</keyword>
<feature type="transmembrane region" description="Helical" evidence="8">
    <location>
        <begin position="56"/>
        <end position="84"/>
    </location>
</feature>
<evidence type="ECO:0000313" key="10">
    <source>
        <dbReference type="EMBL" id="MBB3967277.1"/>
    </source>
</evidence>
<dbReference type="Pfam" id="PF01061">
    <property type="entry name" value="ABC2_membrane"/>
    <property type="match status" value="1"/>
</dbReference>
<feature type="transmembrane region" description="Helical" evidence="8">
    <location>
        <begin position="16"/>
        <end position="35"/>
    </location>
</feature>
<evidence type="ECO:0000256" key="3">
    <source>
        <dbReference type="ARBA" id="ARBA00022448"/>
    </source>
</evidence>
<organism evidence="10 11">
    <name type="scientific">Rhizobium metallidurans</name>
    <dbReference type="NCBI Taxonomy" id="1265931"/>
    <lineage>
        <taxon>Bacteria</taxon>
        <taxon>Pseudomonadati</taxon>
        <taxon>Pseudomonadota</taxon>
        <taxon>Alphaproteobacteria</taxon>
        <taxon>Hyphomicrobiales</taxon>
        <taxon>Rhizobiaceae</taxon>
        <taxon>Rhizobium/Agrobacterium group</taxon>
        <taxon>Rhizobium</taxon>
    </lineage>
</organism>
<evidence type="ECO:0000256" key="7">
    <source>
        <dbReference type="ARBA" id="ARBA00023136"/>
    </source>
</evidence>
<evidence type="ECO:0000256" key="5">
    <source>
        <dbReference type="ARBA" id="ARBA00022692"/>
    </source>
</evidence>
<name>A0A7W6CUA1_9HYPH</name>
<evidence type="ECO:0000259" key="9">
    <source>
        <dbReference type="Pfam" id="PF01061"/>
    </source>
</evidence>
<accession>A0A7W6CUA1</accession>
<feature type="transmembrane region" description="Helical" evidence="8">
    <location>
        <begin position="90"/>
        <end position="113"/>
    </location>
</feature>
<evidence type="ECO:0000256" key="2">
    <source>
        <dbReference type="ARBA" id="ARBA00007783"/>
    </source>
</evidence>
<proteinExistence type="inferred from homology"/>
<evidence type="ECO:0000256" key="4">
    <source>
        <dbReference type="ARBA" id="ARBA00022475"/>
    </source>
</evidence>
<dbReference type="Proteomes" id="UP000582090">
    <property type="component" value="Unassembled WGS sequence"/>
</dbReference>
<comment type="subcellular location">
    <subcellularLocation>
        <location evidence="1">Cell inner membrane</location>
        <topology evidence="1">Multi-pass membrane protein</topology>
    </subcellularLocation>
</comment>